<dbReference type="InterPro" id="IPR000504">
    <property type="entry name" value="RRM_dom"/>
</dbReference>
<dbReference type="SUPFAM" id="SSF54928">
    <property type="entry name" value="RNA-binding domain, RBD"/>
    <property type="match status" value="2"/>
</dbReference>
<sequence length="562" mass="62791">MTVPGHTTNMEEKQQSVSGTPNEANLLKLMERTGYPMVQENGQRKYGPPPDWNKQTPPRGCEIFVGKIPRDCYEDELVPVFERVGKLYELRLMMDFSGSNRGYAFVMYTNRADAQKAVRELNNFEIRKGRLLGVCTSVDNCRLFVGGIPKTKNREEILQEMKKVTEGVVDVIVYPSAVDKSKNRGFAFVEYESHRAAAMARRKLIPGRIQLWSHQIAVDWAEPEQDVDPDTMSKVKILYVRNLMLSTTEETIQKFMNSQLGKENAVERVKKIKDYAFVHFKDRDDALQAMDLTNNSTLDGARVEVVLAKPVDKNDYRNYTRGKSALQQDEIEDTLEAQLKHLSFEAFTGYSLYGDQTMLNQIFPQSGREFQGRTAVGIRGALRGRGRGAAGSRGAGNQRTTFVPGLMGRGLRRYPQEILDDFCQKNGLGSPMYQLHSTVNGEAQLFLYKVTIPAYPNQFQPNKLCRTVDDAKCYAAEFVMSQLGIPMDGPPEMPTGPVVASAPVPPNPYQGRPIGPAYASIPSGVSARPDLTFASTMPVVTSAPPSYVMAPGEPLYINDNLH</sequence>
<dbReference type="OrthoDB" id="3800936at2759"/>
<dbReference type="GO" id="GO:0003723">
    <property type="term" value="F:RNA binding"/>
    <property type="evidence" value="ECO:0007669"/>
    <property type="project" value="UniProtKB-UniRule"/>
</dbReference>
<dbReference type="InterPro" id="IPR012677">
    <property type="entry name" value="Nucleotide-bd_a/b_plait_sf"/>
</dbReference>
<gene>
    <name evidence="9" type="primary">LOC111100752</name>
    <name evidence="10" type="synonym">LOC111132841</name>
</gene>
<keyword evidence="4 5" id="KW-0694">RNA-binding</keyword>
<protein>
    <submittedName>
        <fullName evidence="9 10">Probable RNA-binding protein 46 isoform X3</fullName>
    </submittedName>
</protein>
<feature type="region of interest" description="Disordered" evidence="6">
    <location>
        <begin position="1"/>
        <end position="23"/>
    </location>
</feature>
<proteinExistence type="predicted"/>
<dbReference type="InterPro" id="IPR006535">
    <property type="entry name" value="HnRNP_R/Q_splicing_fac"/>
</dbReference>
<comment type="subcellular location">
    <subcellularLocation>
        <location evidence="1">Cytoplasm</location>
    </subcellularLocation>
</comment>
<evidence type="ECO:0000313" key="9">
    <source>
        <dbReference type="RefSeq" id="XP_022288554.1"/>
    </source>
</evidence>
<dbReference type="Pfam" id="PF14709">
    <property type="entry name" value="DND1_DSRM"/>
    <property type="match status" value="1"/>
</dbReference>
<dbReference type="PANTHER" id="PTHR21245">
    <property type="entry name" value="HETEROGENEOUS NUCLEAR RIBONUCLEOPROTEIN"/>
    <property type="match status" value="1"/>
</dbReference>
<dbReference type="Gene3D" id="3.30.160.20">
    <property type="match status" value="1"/>
</dbReference>
<dbReference type="GO" id="GO:0005737">
    <property type="term" value="C:cytoplasm"/>
    <property type="evidence" value="ECO:0007669"/>
    <property type="project" value="UniProtKB-SubCell"/>
</dbReference>
<evidence type="ECO:0000313" key="10">
    <source>
        <dbReference type="RefSeq" id="XP_022336444.1"/>
    </source>
</evidence>
<dbReference type="SUPFAM" id="SSF54768">
    <property type="entry name" value="dsRNA-binding domain-like"/>
    <property type="match status" value="1"/>
</dbReference>
<dbReference type="Pfam" id="PF00076">
    <property type="entry name" value="RRM_1"/>
    <property type="match status" value="3"/>
</dbReference>
<feature type="domain" description="RRM" evidence="7">
    <location>
        <begin position="141"/>
        <end position="223"/>
    </location>
</feature>
<dbReference type="SMART" id="SM00360">
    <property type="entry name" value="RRM"/>
    <property type="match status" value="3"/>
</dbReference>
<keyword evidence="2" id="KW-0963">Cytoplasm</keyword>
<dbReference type="CDD" id="cd12250">
    <property type="entry name" value="RRM2_hnRNPR_like"/>
    <property type="match status" value="1"/>
</dbReference>
<dbReference type="FunFam" id="3.30.70.330:FF:000026">
    <property type="entry name" value="APOBEC1 complementation factor isoform X1"/>
    <property type="match status" value="1"/>
</dbReference>
<evidence type="ECO:0000256" key="3">
    <source>
        <dbReference type="ARBA" id="ARBA00022737"/>
    </source>
</evidence>
<keyword evidence="8" id="KW-1185">Reference proteome</keyword>
<dbReference type="InterPro" id="IPR035979">
    <property type="entry name" value="RBD_domain_sf"/>
</dbReference>
<name>A0A8B8AF30_CRAVI</name>
<evidence type="ECO:0000256" key="6">
    <source>
        <dbReference type="SAM" id="MobiDB-lite"/>
    </source>
</evidence>
<feature type="domain" description="RRM" evidence="7">
    <location>
        <begin position="61"/>
        <end position="139"/>
    </location>
</feature>
<dbReference type="Proteomes" id="UP000694844">
    <property type="component" value="Chromosome 1"/>
</dbReference>
<evidence type="ECO:0000256" key="5">
    <source>
        <dbReference type="PROSITE-ProRule" id="PRU00176"/>
    </source>
</evidence>
<evidence type="ECO:0000256" key="1">
    <source>
        <dbReference type="ARBA" id="ARBA00004496"/>
    </source>
</evidence>
<evidence type="ECO:0000256" key="2">
    <source>
        <dbReference type="ARBA" id="ARBA00022490"/>
    </source>
</evidence>
<feature type="domain" description="RRM" evidence="7">
    <location>
        <begin position="236"/>
        <end position="310"/>
    </location>
</feature>
<evidence type="ECO:0000313" key="8">
    <source>
        <dbReference type="Proteomes" id="UP000694844"/>
    </source>
</evidence>
<dbReference type="PROSITE" id="PS50102">
    <property type="entry name" value="RRM"/>
    <property type="match status" value="3"/>
</dbReference>
<dbReference type="RefSeq" id="XP_022288554.1">
    <property type="nucleotide sequence ID" value="XM_022432846.1"/>
</dbReference>
<reference evidence="9 10" key="1">
    <citation type="submission" date="2025-04" db="UniProtKB">
        <authorList>
            <consortium name="RefSeq"/>
        </authorList>
    </citation>
    <scope>IDENTIFICATION</scope>
    <source>
        <tissue evidence="9 10">Whole sample</tissue>
    </source>
</reference>
<accession>A0A8B8AF30</accession>
<dbReference type="NCBIfam" id="TIGR01648">
    <property type="entry name" value="hnRNP-R-Q"/>
    <property type="match status" value="1"/>
</dbReference>
<evidence type="ECO:0000256" key="4">
    <source>
        <dbReference type="ARBA" id="ARBA00022884"/>
    </source>
</evidence>
<dbReference type="FunFam" id="3.30.70.330:FF:000022">
    <property type="entry name" value="APOBEC1 complementation factor isoform X1"/>
    <property type="match status" value="1"/>
</dbReference>
<dbReference type="CDD" id="cd12249">
    <property type="entry name" value="RRM1_hnRNPR_like"/>
    <property type="match status" value="1"/>
</dbReference>
<organism evidence="8 9">
    <name type="scientific">Crassostrea virginica</name>
    <name type="common">Eastern oyster</name>
    <dbReference type="NCBI Taxonomy" id="6565"/>
    <lineage>
        <taxon>Eukaryota</taxon>
        <taxon>Metazoa</taxon>
        <taxon>Spiralia</taxon>
        <taxon>Lophotrochozoa</taxon>
        <taxon>Mollusca</taxon>
        <taxon>Bivalvia</taxon>
        <taxon>Autobranchia</taxon>
        <taxon>Pteriomorphia</taxon>
        <taxon>Ostreida</taxon>
        <taxon>Ostreoidea</taxon>
        <taxon>Ostreidae</taxon>
        <taxon>Crassostrea</taxon>
    </lineage>
</organism>
<dbReference type="Gene3D" id="3.30.70.330">
    <property type="match status" value="3"/>
</dbReference>
<dbReference type="FunFam" id="3.30.70.330:FF:000027">
    <property type="entry name" value="Heterogeneous nuclear ribonucleoprotein q isoform"/>
    <property type="match status" value="1"/>
</dbReference>
<dbReference type="RefSeq" id="XP_022336444.1">
    <property type="nucleotide sequence ID" value="XM_022480736.1"/>
</dbReference>
<keyword evidence="3" id="KW-0677">Repeat</keyword>
<dbReference type="AlphaFoldDB" id="A0A8B8AF30"/>
<dbReference type="GeneID" id="111100752"/>
<dbReference type="Proteomes" id="UP000694844">
    <property type="component" value="Chromosome 6"/>
</dbReference>
<evidence type="ECO:0000259" key="7">
    <source>
        <dbReference type="PROSITE" id="PS50102"/>
    </source>
</evidence>